<reference evidence="3" key="1">
    <citation type="journal article" date="2020" name="New Phytol.">
        <title>Comparative genomics reveals dynamic genome evolution in host specialist ectomycorrhizal fungi.</title>
        <authorList>
            <person name="Lofgren L.A."/>
            <person name="Nguyen N.H."/>
            <person name="Vilgalys R."/>
            <person name="Ruytinx J."/>
            <person name="Liao H.L."/>
            <person name="Branco S."/>
            <person name="Kuo A."/>
            <person name="LaButti K."/>
            <person name="Lipzen A."/>
            <person name="Andreopoulos W."/>
            <person name="Pangilinan J."/>
            <person name="Riley R."/>
            <person name="Hundley H."/>
            <person name="Na H."/>
            <person name="Barry K."/>
            <person name="Grigoriev I.V."/>
            <person name="Stajich J.E."/>
            <person name="Kennedy P.G."/>
        </authorList>
    </citation>
    <scope>NUCLEOTIDE SEQUENCE</scope>
    <source>
        <strain evidence="3">DOB743</strain>
    </source>
</reference>
<feature type="region of interest" description="Disordered" evidence="2">
    <location>
        <begin position="553"/>
        <end position="588"/>
    </location>
</feature>
<feature type="compositionally biased region" description="Basic and acidic residues" evidence="2">
    <location>
        <begin position="150"/>
        <end position="160"/>
    </location>
</feature>
<feature type="compositionally biased region" description="Low complexity" evidence="2">
    <location>
        <begin position="557"/>
        <end position="566"/>
    </location>
</feature>
<feature type="region of interest" description="Disordered" evidence="2">
    <location>
        <begin position="360"/>
        <end position="385"/>
    </location>
</feature>
<evidence type="ECO:0000313" key="4">
    <source>
        <dbReference type="Proteomes" id="UP000714275"/>
    </source>
</evidence>
<dbReference type="Proteomes" id="UP000714275">
    <property type="component" value="Unassembled WGS sequence"/>
</dbReference>
<organism evidence="3 4">
    <name type="scientific">Suillus placidus</name>
    <dbReference type="NCBI Taxonomy" id="48579"/>
    <lineage>
        <taxon>Eukaryota</taxon>
        <taxon>Fungi</taxon>
        <taxon>Dikarya</taxon>
        <taxon>Basidiomycota</taxon>
        <taxon>Agaricomycotina</taxon>
        <taxon>Agaricomycetes</taxon>
        <taxon>Agaricomycetidae</taxon>
        <taxon>Boletales</taxon>
        <taxon>Suillineae</taxon>
        <taxon>Suillaceae</taxon>
        <taxon>Suillus</taxon>
    </lineage>
</organism>
<evidence type="ECO:0000256" key="1">
    <source>
        <dbReference type="SAM" id="Coils"/>
    </source>
</evidence>
<dbReference type="OrthoDB" id="2689254at2759"/>
<accession>A0A9P7CYB1</accession>
<protein>
    <recommendedName>
        <fullName evidence="5">Zn(2)-C6 fungal-type domain-containing protein</fullName>
    </recommendedName>
</protein>
<feature type="compositionally biased region" description="Low complexity" evidence="2">
    <location>
        <begin position="123"/>
        <end position="135"/>
    </location>
</feature>
<dbReference type="EMBL" id="JABBWD010000067">
    <property type="protein sequence ID" value="KAG1770147.1"/>
    <property type="molecule type" value="Genomic_DNA"/>
</dbReference>
<gene>
    <name evidence="3" type="ORF">EV702DRAFT_1202559</name>
</gene>
<evidence type="ECO:0000256" key="2">
    <source>
        <dbReference type="SAM" id="MobiDB-lite"/>
    </source>
</evidence>
<feature type="compositionally biased region" description="Polar residues" evidence="2">
    <location>
        <begin position="374"/>
        <end position="385"/>
    </location>
</feature>
<proteinExistence type="predicted"/>
<feature type="compositionally biased region" description="Gly residues" evidence="2">
    <location>
        <begin position="567"/>
        <end position="579"/>
    </location>
</feature>
<evidence type="ECO:0000313" key="3">
    <source>
        <dbReference type="EMBL" id="KAG1770147.1"/>
    </source>
</evidence>
<keyword evidence="4" id="KW-1185">Reference proteome</keyword>
<comment type="caution">
    <text evidence="3">The sequence shown here is derived from an EMBL/GenBank/DDBJ whole genome shotgun (WGS) entry which is preliminary data.</text>
</comment>
<dbReference type="AlphaFoldDB" id="A0A9P7CYB1"/>
<feature type="region of interest" description="Disordered" evidence="2">
    <location>
        <begin position="117"/>
        <end position="214"/>
    </location>
</feature>
<keyword evidence="1" id="KW-0175">Coiled coil</keyword>
<sequence length="588" mass="62133">MPTAEFSNTAMGNAAEQLMTIVQKAAILRDDHPGHLKLAVEIGDLLSLVFKTHGMSATTILPILLSAAMEMQEHLDAAQQSFARAPVWAKIRTDDPQIQQHPLKENAQSITIARPQPQPTAVAKASAGNGGAPAPAKEKPRPKPMPKTKAVHDSKGKDTGGTRGNSPPAYTSSQKGKGKEVVSAENEAVVNQGRPTQVQKRRKGSNTSLPPIAGGALQHQVHDSTTMQTKTSKWPKVTPESVSPKNDAPKLNVPKEDIKADMDGSELIPPCDGCMKTRIICHEGYGTTGAKLRACGHCSWQKYKCSHAKAEPGYRKRSRSRRHQKTDMVVSDDDAGNATAAAFLPPHISLLPPATSVPPITTLEGETPPPAEQSAPSMQNPPDAQQQMEGLTLEVMQNSANLITKNAAFQDRAASLRATSAQIKANNTAAAKQLTALQASITSQDAALLELQGLRVEVAALQDEVKALQGESTTRDQQLWGAQDQLGQQECATAILQDAYNAIHQCLARQPHSLSSLQSMVPVSMDQMQSMEGLYFNLPSSVGNISRGSMLGAASAGPSTNTITGSSGTGGDTIGGAASGVGARPGSR</sequence>
<name>A0A9P7CYB1_9AGAM</name>
<feature type="coiled-coil region" evidence="1">
    <location>
        <begin position="444"/>
        <end position="471"/>
    </location>
</feature>
<evidence type="ECO:0008006" key="5">
    <source>
        <dbReference type="Google" id="ProtNLM"/>
    </source>
</evidence>
<feature type="region of interest" description="Disordered" evidence="2">
    <location>
        <begin position="309"/>
        <end position="329"/>
    </location>
</feature>
<feature type="region of interest" description="Disordered" evidence="2">
    <location>
        <begin position="226"/>
        <end position="252"/>
    </location>
</feature>
<feature type="compositionally biased region" description="Basic residues" evidence="2">
    <location>
        <begin position="315"/>
        <end position="324"/>
    </location>
</feature>
<feature type="compositionally biased region" description="Polar residues" evidence="2">
    <location>
        <begin position="164"/>
        <end position="175"/>
    </location>
</feature>